<evidence type="ECO:0000256" key="2">
    <source>
        <dbReference type="ARBA" id="ARBA00023043"/>
    </source>
</evidence>
<feature type="compositionally biased region" description="Acidic residues" evidence="4">
    <location>
        <begin position="178"/>
        <end position="192"/>
    </location>
</feature>
<dbReference type="SMART" id="SM00248">
    <property type="entry name" value="ANK"/>
    <property type="match status" value="2"/>
</dbReference>
<feature type="region of interest" description="Disordered" evidence="4">
    <location>
        <begin position="173"/>
        <end position="192"/>
    </location>
</feature>
<sequence>MAIEIGNMEMTQLLLKYGEEINEDNAYVSFGRSHLQQAVENGDLPMIDLLLEEGANVNQAAANYHGATALQLSAIKRYLGIAKVLIDRGAHVDAKRAAVVPSEHGFSTSGFGRLQYLRAIKFAELEGHTVAANMLRQLKDWSSEDTVLWRAIGKLAEGNYHWDNFREEETFEKAAADSTDDLSEECDEPAEV</sequence>
<dbReference type="Pfam" id="PF12796">
    <property type="entry name" value="Ank_2"/>
    <property type="match status" value="1"/>
</dbReference>
<name>A0A4R8QKZ4_9PEZI</name>
<dbReference type="PROSITE" id="PS50297">
    <property type="entry name" value="ANK_REP_REGION"/>
    <property type="match status" value="2"/>
</dbReference>
<protein>
    <submittedName>
        <fullName evidence="5">Ankyrin-like protein</fullName>
    </submittedName>
</protein>
<dbReference type="AlphaFoldDB" id="A0A4R8QKZ4"/>
<evidence type="ECO:0000313" key="6">
    <source>
        <dbReference type="Proteomes" id="UP000295083"/>
    </source>
</evidence>
<feature type="repeat" description="ANK" evidence="3">
    <location>
        <begin position="1"/>
        <end position="26"/>
    </location>
</feature>
<proteinExistence type="predicted"/>
<dbReference type="PROSITE" id="PS50088">
    <property type="entry name" value="ANK_REPEAT"/>
    <property type="match status" value="3"/>
</dbReference>
<accession>A0A4R8QKZ4</accession>
<feature type="repeat" description="ANK" evidence="3">
    <location>
        <begin position="65"/>
        <end position="97"/>
    </location>
</feature>
<organism evidence="5 6">
    <name type="scientific">Colletotrichum spinosum</name>
    <dbReference type="NCBI Taxonomy" id="1347390"/>
    <lineage>
        <taxon>Eukaryota</taxon>
        <taxon>Fungi</taxon>
        <taxon>Dikarya</taxon>
        <taxon>Ascomycota</taxon>
        <taxon>Pezizomycotina</taxon>
        <taxon>Sordariomycetes</taxon>
        <taxon>Hypocreomycetidae</taxon>
        <taxon>Glomerellales</taxon>
        <taxon>Glomerellaceae</taxon>
        <taxon>Colletotrichum</taxon>
        <taxon>Colletotrichum orbiculare species complex</taxon>
    </lineage>
</organism>
<evidence type="ECO:0000313" key="5">
    <source>
        <dbReference type="EMBL" id="TDZ39661.1"/>
    </source>
</evidence>
<comment type="caution">
    <text evidence="5">The sequence shown here is derived from an EMBL/GenBank/DDBJ whole genome shotgun (WGS) entry which is preliminary data.</text>
</comment>
<dbReference type="PANTHER" id="PTHR24198">
    <property type="entry name" value="ANKYRIN REPEAT AND PROTEIN KINASE DOMAIN-CONTAINING PROTEIN"/>
    <property type="match status" value="1"/>
</dbReference>
<keyword evidence="6" id="KW-1185">Reference proteome</keyword>
<dbReference type="Gene3D" id="1.25.40.20">
    <property type="entry name" value="Ankyrin repeat-containing domain"/>
    <property type="match status" value="1"/>
</dbReference>
<evidence type="ECO:0000256" key="1">
    <source>
        <dbReference type="ARBA" id="ARBA00022737"/>
    </source>
</evidence>
<reference evidence="5 6" key="1">
    <citation type="submission" date="2018-11" db="EMBL/GenBank/DDBJ databases">
        <title>Genome sequence and assembly of Colletotrichum spinosum.</title>
        <authorList>
            <person name="Gan P."/>
            <person name="Shirasu K."/>
        </authorList>
    </citation>
    <scope>NUCLEOTIDE SEQUENCE [LARGE SCALE GENOMIC DNA]</scope>
    <source>
        <strain evidence="5 6">CBS 515.97</strain>
    </source>
</reference>
<dbReference type="Proteomes" id="UP000295083">
    <property type="component" value="Unassembled WGS sequence"/>
</dbReference>
<evidence type="ECO:0000256" key="4">
    <source>
        <dbReference type="SAM" id="MobiDB-lite"/>
    </source>
</evidence>
<feature type="repeat" description="ANK" evidence="3">
    <location>
        <begin position="30"/>
        <end position="62"/>
    </location>
</feature>
<keyword evidence="1" id="KW-0677">Repeat</keyword>
<dbReference type="InterPro" id="IPR002110">
    <property type="entry name" value="Ankyrin_rpt"/>
</dbReference>
<gene>
    <name evidence="5" type="ORF">C8035_v005450</name>
</gene>
<dbReference type="SUPFAM" id="SSF48403">
    <property type="entry name" value="Ankyrin repeat"/>
    <property type="match status" value="1"/>
</dbReference>
<keyword evidence="2 3" id="KW-0040">ANK repeat</keyword>
<dbReference type="InterPro" id="IPR036770">
    <property type="entry name" value="Ankyrin_rpt-contain_sf"/>
</dbReference>
<dbReference type="EMBL" id="QAPG01000009">
    <property type="protein sequence ID" value="TDZ39661.1"/>
    <property type="molecule type" value="Genomic_DNA"/>
</dbReference>
<dbReference type="PANTHER" id="PTHR24198:SF165">
    <property type="entry name" value="ANKYRIN REPEAT-CONTAINING PROTEIN-RELATED"/>
    <property type="match status" value="1"/>
</dbReference>
<evidence type="ECO:0000256" key="3">
    <source>
        <dbReference type="PROSITE-ProRule" id="PRU00023"/>
    </source>
</evidence>